<dbReference type="Proteomes" id="UP001570511">
    <property type="component" value="Unassembled WGS sequence"/>
</dbReference>
<protein>
    <recommendedName>
        <fullName evidence="3">XRE family transcriptional regulator</fullName>
    </recommendedName>
</protein>
<name>A0ABD5MDL1_9EURY</name>
<evidence type="ECO:0000313" key="1">
    <source>
        <dbReference type="EMBL" id="MFA1609421.1"/>
    </source>
</evidence>
<dbReference type="AlphaFoldDB" id="A0ABD5MDL1"/>
<organism evidence="1 2">
    <name type="scientific">Halobellus rubicundus</name>
    <dbReference type="NCBI Taxonomy" id="2996466"/>
    <lineage>
        <taxon>Archaea</taxon>
        <taxon>Methanobacteriati</taxon>
        <taxon>Methanobacteriota</taxon>
        <taxon>Stenosarchaea group</taxon>
        <taxon>Halobacteria</taxon>
        <taxon>Halobacteriales</taxon>
        <taxon>Haloferacaceae</taxon>
        <taxon>Halobellus</taxon>
    </lineage>
</organism>
<evidence type="ECO:0000313" key="2">
    <source>
        <dbReference type="Proteomes" id="UP001570511"/>
    </source>
</evidence>
<evidence type="ECO:0008006" key="3">
    <source>
        <dbReference type="Google" id="ProtNLM"/>
    </source>
</evidence>
<sequence length="83" mass="9618">MGRGGGDEVDVGDISPDAWRLLRVAAGFEQRTIERKLDDIMQAHVSMLENDTRSLSRDRLDQLFELYRTNLTDEQIRVLVEHF</sequence>
<dbReference type="RefSeq" id="WP_372386463.1">
    <property type="nucleotide sequence ID" value="NZ_JBGNYA010000001.1"/>
</dbReference>
<keyword evidence="2" id="KW-1185">Reference proteome</keyword>
<proteinExistence type="predicted"/>
<gene>
    <name evidence="1" type="ORF">OS889_00175</name>
</gene>
<accession>A0ABD5MDL1</accession>
<reference evidence="1 2" key="1">
    <citation type="submission" date="2024-08" db="EMBL/GenBank/DDBJ databases">
        <title>Halobellus sp. MBLA0158 whole genome sequence.</title>
        <authorList>
            <person name="Hwang C.Y."/>
            <person name="Cho E.-S."/>
            <person name="Seo M.-J."/>
        </authorList>
    </citation>
    <scope>NUCLEOTIDE SEQUENCE [LARGE SCALE GENOMIC DNA]</scope>
    <source>
        <strain evidence="1 2">MBLA0158</strain>
    </source>
</reference>
<comment type="caution">
    <text evidence="1">The sequence shown here is derived from an EMBL/GenBank/DDBJ whole genome shotgun (WGS) entry which is preliminary data.</text>
</comment>
<dbReference type="EMBL" id="JBGNYA010000001">
    <property type="protein sequence ID" value="MFA1609421.1"/>
    <property type="molecule type" value="Genomic_DNA"/>
</dbReference>